<dbReference type="InterPro" id="IPR035587">
    <property type="entry name" value="DUS-like_FMN-bd"/>
</dbReference>
<dbReference type="AlphaFoldDB" id="A0A1G8C8R2"/>
<evidence type="ECO:0000313" key="14">
    <source>
        <dbReference type="EMBL" id="SDH41713.1"/>
    </source>
</evidence>
<keyword evidence="15" id="KW-1185">Reference proteome</keyword>
<dbReference type="STRING" id="428992.SAMN05216272_101445"/>
<evidence type="ECO:0000256" key="7">
    <source>
        <dbReference type="ARBA" id="ARBA00022884"/>
    </source>
</evidence>
<dbReference type="GO" id="GO:0010181">
    <property type="term" value="F:FMN binding"/>
    <property type="evidence" value="ECO:0007669"/>
    <property type="project" value="UniProtKB-UniRule"/>
</dbReference>
<feature type="binding site" evidence="9 12">
    <location>
        <position position="139"/>
    </location>
    <ligand>
        <name>FMN</name>
        <dbReference type="ChEBI" id="CHEBI:58210"/>
    </ligand>
</feature>
<dbReference type="InterPro" id="IPR013785">
    <property type="entry name" value="Aldolase_TIM"/>
</dbReference>
<dbReference type="GO" id="GO:0050660">
    <property type="term" value="F:flavin adenine dinucleotide binding"/>
    <property type="evidence" value="ECO:0007669"/>
    <property type="project" value="InterPro"/>
</dbReference>
<dbReference type="PIRSF" id="PIRSF006621">
    <property type="entry name" value="Dus"/>
    <property type="match status" value="1"/>
</dbReference>
<comment type="cofactor">
    <cofactor evidence="1 9 10 12">
        <name>FMN</name>
        <dbReference type="ChEBI" id="CHEBI:58210"/>
    </cofactor>
</comment>
<dbReference type="OrthoDB" id="5289281at2"/>
<organism evidence="14 15">
    <name type="scientific">Pseudomonas panipatensis</name>
    <dbReference type="NCBI Taxonomy" id="428992"/>
    <lineage>
        <taxon>Bacteria</taxon>
        <taxon>Pseudomonadati</taxon>
        <taxon>Pseudomonadota</taxon>
        <taxon>Gammaproteobacteria</taxon>
        <taxon>Pseudomonadales</taxon>
        <taxon>Pseudomonadaceae</taxon>
        <taxon>Pseudomonas</taxon>
    </lineage>
</organism>
<evidence type="ECO:0000256" key="5">
    <source>
        <dbReference type="ARBA" id="ARBA00022694"/>
    </source>
</evidence>
<keyword evidence="8 9" id="KW-0560">Oxidoreductase</keyword>
<feature type="binding site" evidence="12">
    <location>
        <position position="168"/>
    </location>
    <ligand>
        <name>FMN</name>
        <dbReference type="ChEBI" id="CHEBI:58210"/>
    </ligand>
</feature>
<evidence type="ECO:0000256" key="2">
    <source>
        <dbReference type="ARBA" id="ARBA00022555"/>
    </source>
</evidence>
<protein>
    <recommendedName>
        <fullName evidence="9">tRNA-dihydrouridine(16) synthase</fullName>
        <ecNumber evidence="9">1.3.1.-</ecNumber>
    </recommendedName>
    <alternativeName>
        <fullName evidence="9">U16-specific dihydrouridine synthase</fullName>
        <shortName evidence="9">U16-specific Dus</shortName>
    </alternativeName>
    <alternativeName>
        <fullName evidence="9">tRNA-dihydrouridine synthase C</fullName>
    </alternativeName>
</protein>
<name>A0A1G8C8R2_9PSED</name>
<comment type="catalytic activity">
    <reaction evidence="9">
        <text>5,6-dihydrouridine(16) in tRNA + NADP(+) = uridine(16) in tRNA + NADPH + H(+)</text>
        <dbReference type="Rhea" id="RHEA:53376"/>
        <dbReference type="Rhea" id="RHEA-COMP:13543"/>
        <dbReference type="Rhea" id="RHEA-COMP:13544"/>
        <dbReference type="ChEBI" id="CHEBI:15378"/>
        <dbReference type="ChEBI" id="CHEBI:57783"/>
        <dbReference type="ChEBI" id="CHEBI:58349"/>
        <dbReference type="ChEBI" id="CHEBI:65315"/>
        <dbReference type="ChEBI" id="CHEBI:74443"/>
    </reaction>
</comment>
<keyword evidence="6 9" id="KW-0521">NADP</keyword>
<dbReference type="PROSITE" id="PS01136">
    <property type="entry name" value="UPF0034"/>
    <property type="match status" value="1"/>
</dbReference>
<dbReference type="Gene3D" id="1.20.225.30">
    <property type="entry name" value="Dihydrouridine synthase, C-terminal recognition domain"/>
    <property type="match status" value="1"/>
</dbReference>
<proteinExistence type="inferred from homology"/>
<feature type="binding site" evidence="9">
    <location>
        <begin position="199"/>
        <end position="201"/>
    </location>
    <ligand>
        <name>FMN</name>
        <dbReference type="ChEBI" id="CHEBI:58210"/>
    </ligand>
</feature>
<evidence type="ECO:0000256" key="4">
    <source>
        <dbReference type="ARBA" id="ARBA00022643"/>
    </source>
</evidence>
<evidence type="ECO:0000313" key="15">
    <source>
        <dbReference type="Proteomes" id="UP000199636"/>
    </source>
</evidence>
<dbReference type="GO" id="GO:0000049">
    <property type="term" value="F:tRNA binding"/>
    <property type="evidence" value="ECO:0007669"/>
    <property type="project" value="UniProtKB-UniRule"/>
</dbReference>
<feature type="domain" description="DUS-like FMN-binding" evidence="13">
    <location>
        <begin position="5"/>
        <end position="251"/>
    </location>
</feature>
<feature type="binding site" evidence="9 12">
    <location>
        <begin position="223"/>
        <end position="224"/>
    </location>
    <ligand>
        <name>FMN</name>
        <dbReference type="ChEBI" id="CHEBI:58210"/>
    </ligand>
</feature>
<evidence type="ECO:0000256" key="6">
    <source>
        <dbReference type="ARBA" id="ARBA00022857"/>
    </source>
</evidence>
<keyword evidence="5 9" id="KW-0819">tRNA processing</keyword>
<feature type="site" description="Interacts with tRNA; defines subfamily-specific binding signature" evidence="9">
    <location>
        <position position="278"/>
    </location>
</feature>
<dbReference type="InterPro" id="IPR042270">
    <property type="entry name" value="DusC_C"/>
</dbReference>
<dbReference type="CDD" id="cd02801">
    <property type="entry name" value="DUS_like_FMN"/>
    <property type="match status" value="1"/>
</dbReference>
<dbReference type="RefSeq" id="WP_090260396.1">
    <property type="nucleotide sequence ID" value="NZ_FNDS01000001.1"/>
</dbReference>
<feature type="site" description="Interacts with tRNA" evidence="9">
    <location>
        <position position="176"/>
    </location>
</feature>
<comment type="catalytic activity">
    <reaction evidence="9">
        <text>5,6-dihydrouridine(16) in tRNA + NAD(+) = uridine(16) in tRNA + NADH + H(+)</text>
        <dbReference type="Rhea" id="RHEA:53380"/>
        <dbReference type="Rhea" id="RHEA-COMP:13543"/>
        <dbReference type="Rhea" id="RHEA-COMP:13544"/>
        <dbReference type="ChEBI" id="CHEBI:15378"/>
        <dbReference type="ChEBI" id="CHEBI:57540"/>
        <dbReference type="ChEBI" id="CHEBI:57945"/>
        <dbReference type="ChEBI" id="CHEBI:65315"/>
        <dbReference type="ChEBI" id="CHEBI:74443"/>
    </reaction>
</comment>
<keyword evidence="7 9" id="KW-0694">RNA-binding</keyword>
<dbReference type="Proteomes" id="UP000199636">
    <property type="component" value="Unassembled WGS sequence"/>
</dbReference>
<evidence type="ECO:0000256" key="11">
    <source>
        <dbReference type="PIRSR" id="PIRSR006621-1"/>
    </source>
</evidence>
<dbReference type="HAMAP" id="MF_02043">
    <property type="entry name" value="DusC_subfam"/>
    <property type="match status" value="1"/>
</dbReference>
<comment type="similarity">
    <text evidence="9">Belongs to the Dus family. DusC subfamily.</text>
</comment>
<evidence type="ECO:0000256" key="1">
    <source>
        <dbReference type="ARBA" id="ARBA00001917"/>
    </source>
</evidence>
<feature type="site" description="Interacts with tRNA" evidence="9">
    <location>
        <position position="95"/>
    </location>
</feature>
<keyword evidence="2 9" id="KW-0820">tRNA-binding</keyword>
<evidence type="ECO:0000256" key="12">
    <source>
        <dbReference type="PIRSR" id="PIRSR006621-2"/>
    </source>
</evidence>
<feature type="active site" description="Proton donor" evidence="9 11">
    <location>
        <position position="98"/>
    </location>
</feature>
<feature type="site" description="Interacts with tRNA; defines subfamily-specific binding signature" evidence="9">
    <location>
        <position position="35"/>
    </location>
</feature>
<evidence type="ECO:0000256" key="10">
    <source>
        <dbReference type="PIRNR" id="PIRNR006621"/>
    </source>
</evidence>
<dbReference type="Gene3D" id="3.20.20.70">
    <property type="entry name" value="Aldolase class I"/>
    <property type="match status" value="1"/>
</dbReference>
<keyword evidence="12" id="KW-0547">Nucleotide-binding</keyword>
<comment type="similarity">
    <text evidence="10">Belongs to the dus family.</text>
</comment>
<dbReference type="InterPro" id="IPR018517">
    <property type="entry name" value="tRNA_hU_synthase_CS"/>
</dbReference>
<gene>
    <name evidence="9" type="primary">dusC</name>
    <name evidence="14" type="ORF">SAMN05216272_101445</name>
</gene>
<comment type="caution">
    <text evidence="9">Lacks conserved residue(s) required for the propagation of feature annotation.</text>
</comment>
<dbReference type="InterPro" id="IPR032886">
    <property type="entry name" value="DusC"/>
</dbReference>
<feature type="site" description="Interacts with tRNA; defines subfamily-specific binding signature" evidence="9">
    <location>
        <position position="299"/>
    </location>
</feature>
<keyword evidence="4 9" id="KW-0288">FMN</keyword>
<feature type="site" description="Interacts with tRNA; defines subfamily-specific binding signature" evidence="9">
    <location>
        <position position="276"/>
    </location>
</feature>
<dbReference type="EMBL" id="FNDS01000001">
    <property type="protein sequence ID" value="SDH41713.1"/>
    <property type="molecule type" value="Genomic_DNA"/>
</dbReference>
<reference evidence="15" key="1">
    <citation type="submission" date="2016-10" db="EMBL/GenBank/DDBJ databases">
        <authorList>
            <person name="Varghese N."/>
            <person name="Submissions S."/>
        </authorList>
    </citation>
    <scope>NUCLEOTIDE SEQUENCE [LARGE SCALE GENOMIC DNA]</scope>
    <source>
        <strain evidence="15">CCM 7469</strain>
    </source>
</reference>
<dbReference type="PANTHER" id="PTHR11082:SF26">
    <property type="entry name" value="TRNA-DIHYDROURIDINE(16) SYNTHASE"/>
    <property type="match status" value="1"/>
</dbReference>
<dbReference type="GO" id="GO:0102262">
    <property type="term" value="F:tRNA-dihydrouridine16 synthase activity"/>
    <property type="evidence" value="ECO:0007669"/>
    <property type="project" value="RHEA"/>
</dbReference>
<comment type="function">
    <text evidence="9">Catalyzes the synthesis of 5,6-dihydrouridine (D), a modified base found in the D-loop of most tRNAs, via the reduction of the C5-C6 double bond in target uridines. Specifically modifies U16 in tRNAs.</text>
</comment>
<evidence type="ECO:0000256" key="3">
    <source>
        <dbReference type="ARBA" id="ARBA00022630"/>
    </source>
</evidence>
<evidence type="ECO:0000256" key="9">
    <source>
        <dbReference type="HAMAP-Rule" id="MF_02043"/>
    </source>
</evidence>
<dbReference type="Pfam" id="PF01207">
    <property type="entry name" value="Dus"/>
    <property type="match status" value="1"/>
</dbReference>
<sequence length="334" mass="36522">MQIALAPMEGLVDEILRDVLTRVGGIDWCVTEFIRVTDRLLPAATYEKLAPELSQGSRTRAGTPMRVQLLGSDPQCLAENAAFACELGAPVIDLNFGCPAKTVNRSRGGAVLLKEPELMFAIVDAVRRAVPSGIPVTAKMRLGYEAPDGAMDCARALADGGSAHVVVHARTKVDGYKPPAHWEWVARVAEAVSVPVFANGEVWTLDDYLRCREISGVADIMLGRGLVSRPDLARQIAAWRDGAEIREMPWQDVRVLLEDFWRQARRKLGPRYAPGRLKQWLGMLTRSYPEALVLFAEVRRESDCELLDRLVLGHGLPACVAGSVGEEALCDLGA</sequence>
<evidence type="ECO:0000259" key="13">
    <source>
        <dbReference type="Pfam" id="PF01207"/>
    </source>
</evidence>
<evidence type="ECO:0000256" key="8">
    <source>
        <dbReference type="ARBA" id="ARBA00023002"/>
    </source>
</evidence>
<dbReference type="EC" id="1.3.1.-" evidence="9"/>
<dbReference type="PANTHER" id="PTHR11082">
    <property type="entry name" value="TRNA-DIHYDROURIDINE SYNTHASE"/>
    <property type="match status" value="1"/>
</dbReference>
<feature type="binding site" evidence="9 12">
    <location>
        <position position="68"/>
    </location>
    <ligand>
        <name>FMN</name>
        <dbReference type="ChEBI" id="CHEBI:58210"/>
    </ligand>
</feature>
<dbReference type="InterPro" id="IPR001269">
    <property type="entry name" value="DUS_fam"/>
</dbReference>
<keyword evidence="3 9" id="KW-0285">Flavoprotein</keyword>
<accession>A0A1G8C8R2</accession>
<dbReference type="SUPFAM" id="SSF51395">
    <property type="entry name" value="FMN-linked oxidoreductases"/>
    <property type="match status" value="1"/>
</dbReference>